<dbReference type="Pfam" id="PF18895">
    <property type="entry name" value="T4SS_pilin"/>
    <property type="match status" value="1"/>
</dbReference>
<evidence type="ECO:0000313" key="3">
    <source>
        <dbReference type="Proteomes" id="UP000178935"/>
    </source>
</evidence>
<dbReference type="AlphaFoldDB" id="A0A1G2JMI5"/>
<dbReference type="InterPro" id="IPR043993">
    <property type="entry name" value="T4SS_pilin"/>
</dbReference>
<protein>
    <submittedName>
        <fullName evidence="2">Uncharacterized protein</fullName>
    </submittedName>
</protein>
<reference evidence="2 3" key="1">
    <citation type="journal article" date="2016" name="Nat. Commun.">
        <title>Thousands of microbial genomes shed light on interconnected biogeochemical processes in an aquifer system.</title>
        <authorList>
            <person name="Anantharaman K."/>
            <person name="Brown C.T."/>
            <person name="Hug L.A."/>
            <person name="Sharon I."/>
            <person name="Castelle C.J."/>
            <person name="Probst A.J."/>
            <person name="Thomas B.C."/>
            <person name="Singh A."/>
            <person name="Wilkins M.J."/>
            <person name="Karaoz U."/>
            <person name="Brodie E.L."/>
            <person name="Williams K.H."/>
            <person name="Hubbard S.S."/>
            <person name="Banfield J.F."/>
        </authorList>
    </citation>
    <scope>NUCLEOTIDE SEQUENCE [LARGE SCALE GENOMIC DNA]</scope>
</reference>
<comment type="caution">
    <text evidence="2">The sequence shown here is derived from an EMBL/GenBank/DDBJ whole genome shotgun (WGS) entry which is preliminary data.</text>
</comment>
<gene>
    <name evidence="2" type="ORF">A2561_00835</name>
</gene>
<dbReference type="EMBL" id="MHPU01000042">
    <property type="protein sequence ID" value="OGZ87520.1"/>
    <property type="molecule type" value="Genomic_DNA"/>
</dbReference>
<dbReference type="Proteomes" id="UP000178935">
    <property type="component" value="Unassembled WGS sequence"/>
</dbReference>
<evidence type="ECO:0000313" key="2">
    <source>
        <dbReference type="EMBL" id="OGZ87520.1"/>
    </source>
</evidence>
<keyword evidence="1" id="KW-0812">Transmembrane</keyword>
<evidence type="ECO:0000256" key="1">
    <source>
        <dbReference type="SAM" id="Phobius"/>
    </source>
</evidence>
<feature type="transmembrane region" description="Helical" evidence="1">
    <location>
        <begin position="78"/>
        <end position="99"/>
    </location>
</feature>
<proteinExistence type="predicted"/>
<feature type="transmembrane region" description="Helical" evidence="1">
    <location>
        <begin position="41"/>
        <end position="66"/>
    </location>
</feature>
<keyword evidence="1" id="KW-1133">Transmembrane helix</keyword>
<keyword evidence="1" id="KW-0472">Membrane</keyword>
<accession>A0A1G2JMI5</accession>
<sequence>MNKKILLISFIALFLPFIIIAAVPAAGGSTLLNAILQGISNAIMGVGTVMATIGFVVAGVMWLTSGGSPERTGLARKALIAAVIGSVVLVIGASATPFITMINQIICGGGGC</sequence>
<name>A0A1G2JMI5_9BACT</name>
<organism evidence="2 3">
    <name type="scientific">Candidatus Staskawiczbacteria bacterium RIFOXYD1_FULL_32_13</name>
    <dbReference type="NCBI Taxonomy" id="1802234"/>
    <lineage>
        <taxon>Bacteria</taxon>
        <taxon>Candidatus Staskawicziibacteriota</taxon>
    </lineage>
</organism>